<dbReference type="AlphaFoldDB" id="A0A7S3DI24"/>
<dbReference type="PANTHER" id="PTHR42748:SF7">
    <property type="entry name" value="NMRA LIKE REDOX SENSOR 1-RELATED"/>
    <property type="match status" value="1"/>
</dbReference>
<protein>
    <recommendedName>
        <fullName evidence="3">NmrA-like domain-containing protein</fullName>
    </recommendedName>
</protein>
<dbReference type="SUPFAM" id="SSF51735">
    <property type="entry name" value="NAD(P)-binding Rossmann-fold domains"/>
    <property type="match status" value="1"/>
</dbReference>
<comment type="similarity">
    <text evidence="1">Belongs to the NmrA-type oxidoreductase family.</text>
</comment>
<name>A0A7S3DI24_9EUKA</name>
<dbReference type="InterPro" id="IPR051164">
    <property type="entry name" value="NmrA-like_oxidored"/>
</dbReference>
<evidence type="ECO:0000256" key="2">
    <source>
        <dbReference type="ARBA" id="ARBA00022857"/>
    </source>
</evidence>
<dbReference type="InterPro" id="IPR036291">
    <property type="entry name" value="NAD(P)-bd_dom_sf"/>
</dbReference>
<dbReference type="Gene3D" id="3.40.50.720">
    <property type="entry name" value="NAD(P)-binding Rossmann-like Domain"/>
    <property type="match status" value="1"/>
</dbReference>
<evidence type="ECO:0000259" key="3">
    <source>
        <dbReference type="Pfam" id="PF05368"/>
    </source>
</evidence>
<dbReference type="EMBL" id="HBIB01031968">
    <property type="protein sequence ID" value="CAE0258427.1"/>
    <property type="molecule type" value="Transcribed_RNA"/>
</dbReference>
<accession>A0A7S3DI24</accession>
<reference evidence="4" key="1">
    <citation type="submission" date="2021-01" db="EMBL/GenBank/DDBJ databases">
        <authorList>
            <person name="Corre E."/>
            <person name="Pelletier E."/>
            <person name="Niang G."/>
            <person name="Scheremetjew M."/>
            <person name="Finn R."/>
            <person name="Kale V."/>
            <person name="Holt S."/>
            <person name="Cochrane G."/>
            <person name="Meng A."/>
            <person name="Brown T."/>
            <person name="Cohen L."/>
        </authorList>
    </citation>
    <scope>NUCLEOTIDE SEQUENCE</scope>
    <source>
        <strain evidence="4">NIES-2562</strain>
    </source>
</reference>
<organism evidence="4">
    <name type="scientific">Palpitomonas bilix</name>
    <dbReference type="NCBI Taxonomy" id="652834"/>
    <lineage>
        <taxon>Eukaryota</taxon>
        <taxon>Eukaryota incertae sedis</taxon>
    </lineage>
</organism>
<dbReference type="InterPro" id="IPR008030">
    <property type="entry name" value="NmrA-like"/>
</dbReference>
<gene>
    <name evidence="4" type="ORF">PBIL07802_LOCUS20690</name>
</gene>
<evidence type="ECO:0000313" key="4">
    <source>
        <dbReference type="EMBL" id="CAE0258427.1"/>
    </source>
</evidence>
<keyword evidence="2" id="KW-0521">NADP</keyword>
<feature type="domain" description="NmrA-like" evidence="3">
    <location>
        <begin position="87"/>
        <end position="271"/>
    </location>
</feature>
<dbReference type="Pfam" id="PF05368">
    <property type="entry name" value="NmrA"/>
    <property type="match status" value="1"/>
</dbReference>
<proteinExistence type="inferred from homology"/>
<dbReference type="PANTHER" id="PTHR42748">
    <property type="entry name" value="NITROGEN METABOLITE REPRESSION PROTEIN NMRA FAMILY MEMBER"/>
    <property type="match status" value="1"/>
</dbReference>
<sequence length="409" mass="45925">MMLASGLSLRSHLSRFVGRRGIFFWNRRKETVQKKTVAIIGDVEDPEPFCVAKTLAQGQETVLEKERRQSKLLPRPTFTVKGLCSSASPAAAYLRLQGVQLVDGDATNIDALHEVVNGADVVLLHNGRKAHGMGVAKSDDDMMKILRHIEEIGTQRVLYCSHENVQRVSNGKYAVPSLERHSAVEQYLIRSELRHTLLYMPLAYESLFSLAEQDPSTGHIGMIFPAVEDVDMCSLEDIGRIVLGLVNSDEKFNQMRVLISSAAYSGEDIVEECAELEKGRKIVWKGENKHLQAAVENRSMPTFLPESSELLTYFKYLNAFTGRLRDPIQTEDISPSVRPLELWLRSPSDASMLLFTKVLGDTLPWPLKRVLAEIVKNERSPVQSHEAAHPPTNWDVIRKLAETRQVLSV</sequence>
<dbReference type="Gene3D" id="3.90.25.10">
    <property type="entry name" value="UDP-galactose 4-epimerase, domain 1"/>
    <property type="match status" value="1"/>
</dbReference>
<evidence type="ECO:0000256" key="1">
    <source>
        <dbReference type="ARBA" id="ARBA00006328"/>
    </source>
</evidence>